<protein>
    <submittedName>
        <fullName evidence="1">Uncharacterized protein</fullName>
    </submittedName>
</protein>
<keyword evidence="2" id="KW-1185">Reference proteome</keyword>
<comment type="caution">
    <text evidence="1">The sequence shown here is derived from an EMBL/GenBank/DDBJ whole genome shotgun (WGS) entry which is preliminary data.</text>
</comment>
<reference evidence="1" key="1">
    <citation type="submission" date="2016-11" db="EMBL/GenBank/DDBJ databases">
        <title>The genome sequence of Colletotrichum cuscutae.</title>
        <authorList>
            <person name="Baroncelli R."/>
        </authorList>
    </citation>
    <scope>NUCLEOTIDE SEQUENCE</scope>
    <source>
        <strain evidence="1">IMI 304802</strain>
    </source>
</reference>
<evidence type="ECO:0000313" key="1">
    <source>
        <dbReference type="EMBL" id="KAK1487196.1"/>
    </source>
</evidence>
<organism evidence="1 2">
    <name type="scientific">Colletotrichum cuscutae</name>
    <dbReference type="NCBI Taxonomy" id="1209917"/>
    <lineage>
        <taxon>Eukaryota</taxon>
        <taxon>Fungi</taxon>
        <taxon>Dikarya</taxon>
        <taxon>Ascomycota</taxon>
        <taxon>Pezizomycotina</taxon>
        <taxon>Sordariomycetes</taxon>
        <taxon>Hypocreomycetidae</taxon>
        <taxon>Glomerellales</taxon>
        <taxon>Glomerellaceae</taxon>
        <taxon>Colletotrichum</taxon>
        <taxon>Colletotrichum acutatum species complex</taxon>
    </lineage>
</organism>
<name>A0AAI9VI07_9PEZI</name>
<gene>
    <name evidence="1" type="ORF">CCUS01_03540</name>
</gene>
<dbReference type="EMBL" id="MPDP01000057">
    <property type="protein sequence ID" value="KAK1487196.1"/>
    <property type="molecule type" value="Genomic_DNA"/>
</dbReference>
<accession>A0AAI9VI07</accession>
<sequence>MRSTRRKAIPPWISPPSLLPTRRQLDWSESSSSIEEAFKFPSAICSTLQPPNTHTRTHKVVRYASSTGATSPGLWGLGSNSRIANEYGYICVLPYCRLHPLPLPLLCYQRPMPLHSMFV</sequence>
<dbReference type="Proteomes" id="UP001239213">
    <property type="component" value="Unassembled WGS sequence"/>
</dbReference>
<proteinExistence type="predicted"/>
<evidence type="ECO:0000313" key="2">
    <source>
        <dbReference type="Proteomes" id="UP001239213"/>
    </source>
</evidence>
<dbReference type="AlphaFoldDB" id="A0AAI9VI07"/>